<dbReference type="EMBL" id="LWID01000001">
    <property type="protein sequence ID" value="MDG6894670.1"/>
    <property type="molecule type" value="Genomic_DNA"/>
</dbReference>
<reference evidence="1" key="1">
    <citation type="submission" date="2016-03" db="EMBL/GenBank/DDBJ databases">
        <title>Co-evolution between Pasteurellaceae and their hosts.</title>
        <authorList>
            <person name="Hansen M.J."/>
            <person name="Bojesen A.M."/>
            <person name="Planet P."/>
        </authorList>
    </citation>
    <scope>NUCLEOTIDE SEQUENCE</scope>
    <source>
        <strain evidence="1">146/S8/89</strain>
    </source>
</reference>
<organism evidence="1 2">
    <name type="scientific">Volucribacter amazonae</name>
    <dbReference type="NCBI Taxonomy" id="256731"/>
    <lineage>
        <taxon>Bacteria</taxon>
        <taxon>Pseudomonadati</taxon>
        <taxon>Pseudomonadota</taxon>
        <taxon>Gammaproteobacteria</taxon>
        <taxon>Pasteurellales</taxon>
        <taxon>Pasteurellaceae</taxon>
        <taxon>Volucribacter</taxon>
    </lineage>
</organism>
<evidence type="ECO:0000313" key="1">
    <source>
        <dbReference type="EMBL" id="MDG6894670.1"/>
    </source>
</evidence>
<protein>
    <submittedName>
        <fullName evidence="1">Uncharacterized protein</fullName>
    </submittedName>
</protein>
<dbReference type="AlphaFoldDB" id="A0A9X4PGF0"/>
<comment type="caution">
    <text evidence="1">The sequence shown here is derived from an EMBL/GenBank/DDBJ whole genome shotgun (WGS) entry which is preliminary data.</text>
</comment>
<dbReference type="Proteomes" id="UP001155500">
    <property type="component" value="Unassembled WGS sequence"/>
</dbReference>
<keyword evidence="2" id="KW-1185">Reference proteome</keyword>
<evidence type="ECO:0000313" key="2">
    <source>
        <dbReference type="Proteomes" id="UP001155500"/>
    </source>
</evidence>
<proteinExistence type="predicted"/>
<gene>
    <name evidence="1" type="ORF">A6A20_03290</name>
</gene>
<name>A0A9X4PGF0_9PAST</name>
<sequence>MSPNITQQGNLFGNNVNLLAQQKLINLGGKIQALESVALVGRTIACFITHLTLLKLLKI</sequence>
<accession>A0A9X4PGF0</accession>